<evidence type="ECO:0000313" key="8">
    <source>
        <dbReference type="Proteomes" id="UP000029859"/>
    </source>
</evidence>
<dbReference type="EMBL" id="JRHO01000014">
    <property type="protein sequence ID" value="KGK97946.1"/>
    <property type="molecule type" value="Genomic_DNA"/>
</dbReference>
<evidence type="ECO:0000256" key="3">
    <source>
        <dbReference type="ARBA" id="ARBA00022679"/>
    </source>
</evidence>
<feature type="binding site" evidence="5">
    <location>
        <position position="68"/>
    </location>
    <ligand>
        <name>S-adenosyl-L-methionine</name>
        <dbReference type="ChEBI" id="CHEBI:59789"/>
    </ligand>
</feature>
<dbReference type="PROSITE" id="PS50926">
    <property type="entry name" value="TRAM"/>
    <property type="match status" value="1"/>
</dbReference>
<dbReference type="InterPro" id="IPR015507">
    <property type="entry name" value="rRNA-MeTfrase_E"/>
</dbReference>
<gene>
    <name evidence="7" type="primary">rrmJ</name>
    <name evidence="5" type="synonym">rlmE</name>
    <name evidence="7" type="ORF">LI82_09340</name>
</gene>
<feature type="active site" description="Proton acceptor" evidence="5">
    <location>
        <position position="149"/>
    </location>
</feature>
<keyword evidence="4 5" id="KW-0949">S-adenosyl-L-methionine</keyword>
<evidence type="ECO:0000313" key="7">
    <source>
        <dbReference type="EMBL" id="KGK97946.1"/>
    </source>
</evidence>
<feature type="domain" description="TRAM" evidence="6">
    <location>
        <begin position="196"/>
        <end position="254"/>
    </location>
</feature>
<keyword evidence="2 5" id="KW-0489">Methyltransferase</keyword>
<dbReference type="Gene3D" id="2.40.50.140">
    <property type="entry name" value="Nucleic acid-binding proteins"/>
    <property type="match status" value="1"/>
</dbReference>
<dbReference type="InterPro" id="IPR012340">
    <property type="entry name" value="NA-bd_OB-fold"/>
</dbReference>
<dbReference type="HAMAP" id="MF_01547">
    <property type="entry name" value="RNA_methyltr_E"/>
    <property type="match status" value="1"/>
</dbReference>
<comment type="function">
    <text evidence="5">Specifically methylates the uridine in position 2552 of 23S rRNA at the 2'-O position of the ribose in the fully assembled 50S ribosomal subunit.</text>
</comment>
<dbReference type="EC" id="2.1.1.166" evidence="5"/>
<proteinExistence type="inferred from homology"/>
<evidence type="ECO:0000256" key="4">
    <source>
        <dbReference type="ARBA" id="ARBA00022691"/>
    </source>
</evidence>
<evidence type="ECO:0000256" key="2">
    <source>
        <dbReference type="ARBA" id="ARBA00022603"/>
    </source>
</evidence>
<dbReference type="Proteomes" id="UP000029859">
    <property type="component" value="Unassembled WGS sequence"/>
</dbReference>
<protein>
    <recommendedName>
        <fullName evidence="5">Ribosomal RNA large subunit methyltransferase E</fullName>
        <ecNumber evidence="5">2.1.1.166</ecNumber>
    </recommendedName>
    <alternativeName>
        <fullName evidence="5">23S rRNA Um2552 methyltransferase</fullName>
    </alternativeName>
    <alternativeName>
        <fullName evidence="5">rRNA (uridine-2'-O-)-methyltransferase</fullName>
    </alternativeName>
</protein>
<dbReference type="PANTHER" id="PTHR10920:SF13">
    <property type="entry name" value="PRE-RRNA 2'-O-RIBOSE RNA METHYLTRANSFERASE FTSJ3"/>
    <property type="match status" value="1"/>
</dbReference>
<dbReference type="InterPro" id="IPR050082">
    <property type="entry name" value="RNA_methyltr_RlmE"/>
</dbReference>
<dbReference type="InterPro" id="IPR002792">
    <property type="entry name" value="TRAM_dom"/>
</dbReference>
<dbReference type="Gene3D" id="3.40.50.150">
    <property type="entry name" value="Vaccinia Virus protein VP39"/>
    <property type="match status" value="1"/>
</dbReference>
<feature type="binding site" evidence="5">
    <location>
        <position position="50"/>
    </location>
    <ligand>
        <name>S-adenosyl-L-methionine</name>
        <dbReference type="ChEBI" id="CHEBI:59789"/>
    </ligand>
</feature>
<dbReference type="RefSeq" id="WP_048195115.1">
    <property type="nucleotide sequence ID" value="NZ_CAAGSM010000001.1"/>
</dbReference>
<accession>A0A099T148</accession>
<dbReference type="AlphaFoldDB" id="A0A099T148"/>
<evidence type="ECO:0000259" key="6">
    <source>
        <dbReference type="PROSITE" id="PS50926"/>
    </source>
</evidence>
<evidence type="ECO:0000256" key="5">
    <source>
        <dbReference type="HAMAP-Rule" id="MF_01547"/>
    </source>
</evidence>
<name>A0A099T148_METMT</name>
<dbReference type="GO" id="GO:0008650">
    <property type="term" value="F:rRNA (uridine-2'-O-)-methyltransferase activity"/>
    <property type="evidence" value="ECO:0007669"/>
    <property type="project" value="UniProtKB-UniRule"/>
</dbReference>
<dbReference type="InterPro" id="IPR029063">
    <property type="entry name" value="SAM-dependent_MTases_sf"/>
</dbReference>
<dbReference type="Pfam" id="PF01728">
    <property type="entry name" value="FtsJ"/>
    <property type="match status" value="1"/>
</dbReference>
<dbReference type="GO" id="GO:0005737">
    <property type="term" value="C:cytoplasm"/>
    <property type="evidence" value="ECO:0007669"/>
    <property type="project" value="UniProtKB-SubCell"/>
</dbReference>
<keyword evidence="5" id="KW-0963">Cytoplasm</keyword>
<reference evidence="7 8" key="1">
    <citation type="submission" date="2014-09" db="EMBL/GenBank/DDBJ databases">
        <title>Draft genome sequence of an obligately methylotrophic methanogen, Methanococcoides methylutens, isolated from marine sediment.</title>
        <authorList>
            <person name="Guan Y."/>
            <person name="Ngugi D.K."/>
            <person name="Blom J."/>
            <person name="Ali S."/>
            <person name="Ferry J.G."/>
            <person name="Stingl U."/>
        </authorList>
    </citation>
    <scope>NUCLEOTIDE SEQUENCE [LARGE SCALE GENOMIC DNA]</scope>
    <source>
        <strain evidence="7 8">DSM 2657</strain>
    </source>
</reference>
<dbReference type="Pfam" id="PF01938">
    <property type="entry name" value="TRAM"/>
    <property type="match status" value="1"/>
</dbReference>
<evidence type="ECO:0000256" key="1">
    <source>
        <dbReference type="ARBA" id="ARBA00022552"/>
    </source>
</evidence>
<dbReference type="PANTHER" id="PTHR10920">
    <property type="entry name" value="RIBOSOMAL RNA METHYLTRANSFERASE"/>
    <property type="match status" value="1"/>
</dbReference>
<sequence>MARHRKDTYYWRAKEEGYRSRAAYKLFQINEKFKVIKEGDTIVDLGAAPGGWLEVAKKLSEGKVVGVDLRRIKEIEGVDTIKGDITSDVTIRKIIDMVGEDGADVVICDAAPNLSGNWSLDHARSIDLTTSALECAKKILKPQGHFIVKVFQGDMFKDYMDEVRKNFTFTKAYSPHASRDESAEIYVIGKKFLTAPLHKNDEFDVVINKIGDGGDGIAHVEDFVVFVKEVDKGDSVKIQITDVKPNFAFAKVIERYAEEETK</sequence>
<feature type="binding site" evidence="5">
    <location>
        <position position="84"/>
    </location>
    <ligand>
        <name>S-adenosyl-L-methionine</name>
        <dbReference type="ChEBI" id="CHEBI:59789"/>
    </ligand>
</feature>
<keyword evidence="1 5" id="KW-0698">rRNA processing</keyword>
<comment type="caution">
    <text evidence="7">The sequence shown here is derived from an EMBL/GenBank/DDBJ whole genome shotgun (WGS) entry which is preliminary data.</text>
</comment>
<comment type="catalytic activity">
    <reaction evidence="5">
        <text>uridine(2552) in 23S rRNA + S-adenosyl-L-methionine = 2'-O-methyluridine(2552) in 23S rRNA + S-adenosyl-L-homocysteine + H(+)</text>
        <dbReference type="Rhea" id="RHEA:42720"/>
        <dbReference type="Rhea" id="RHEA-COMP:10202"/>
        <dbReference type="Rhea" id="RHEA-COMP:10203"/>
        <dbReference type="ChEBI" id="CHEBI:15378"/>
        <dbReference type="ChEBI" id="CHEBI:57856"/>
        <dbReference type="ChEBI" id="CHEBI:59789"/>
        <dbReference type="ChEBI" id="CHEBI:65315"/>
        <dbReference type="ChEBI" id="CHEBI:74478"/>
        <dbReference type="EC" id="2.1.1.166"/>
    </reaction>
</comment>
<keyword evidence="3 5" id="KW-0808">Transferase</keyword>
<comment type="subcellular location">
    <subcellularLocation>
        <location evidence="5">Cytoplasm</location>
    </subcellularLocation>
</comment>
<dbReference type="SUPFAM" id="SSF53335">
    <property type="entry name" value="S-adenosyl-L-methionine-dependent methyltransferases"/>
    <property type="match status" value="1"/>
</dbReference>
<dbReference type="InterPro" id="IPR002877">
    <property type="entry name" value="RNA_MeTrfase_FtsJ_dom"/>
</dbReference>
<organism evidence="7 8">
    <name type="scientific">Methanococcoides methylutens</name>
    <dbReference type="NCBI Taxonomy" id="2226"/>
    <lineage>
        <taxon>Archaea</taxon>
        <taxon>Methanobacteriati</taxon>
        <taxon>Methanobacteriota</taxon>
        <taxon>Stenosarchaea group</taxon>
        <taxon>Methanomicrobia</taxon>
        <taxon>Methanosarcinales</taxon>
        <taxon>Methanosarcinaceae</taxon>
        <taxon>Methanococcoides</taxon>
    </lineage>
</organism>
<comment type="similarity">
    <text evidence="5">Belongs to the class I-like SAM-binding methyltransferase superfamily. RNA methyltransferase RlmE family.</text>
</comment>
<feature type="binding site" evidence="5">
    <location>
        <position position="52"/>
    </location>
    <ligand>
        <name>S-adenosyl-L-methionine</name>
        <dbReference type="ChEBI" id="CHEBI:59789"/>
    </ligand>
</feature>
<dbReference type="OrthoDB" id="26307at2157"/>
<feature type="binding site" evidence="5">
    <location>
        <position position="109"/>
    </location>
    <ligand>
        <name>S-adenosyl-L-methionine</name>
        <dbReference type="ChEBI" id="CHEBI:59789"/>
    </ligand>
</feature>
<keyword evidence="8" id="KW-1185">Reference proteome</keyword>